<evidence type="ECO:0000256" key="5">
    <source>
        <dbReference type="ARBA" id="ARBA00022737"/>
    </source>
</evidence>
<comment type="function">
    <text evidence="13">Transports dicarboxylates across the inner membranes of mitochondria by a counter-exchange mechanism. Can transport 2-oxoadipate (2-oxohexanedioate), 2-oxoglutarate, adipate (hexanedioate), glutarate, and to a lesser extent, pimelate (heptanedioate), 2-oxopimelate (2-oxoheptanedioate), 2-aminoadipate (2-aminohexanedioate), oxaloacetate, and citrate. Plays a central role in catabolism of lysine, hydroxylysine, and tryptophan, by transporting common metabolite intermediates (such as 2-oxoadipate) into the mitochondria, where it is converted into acetyl-CoA and can enter the citric acid (TCA) cycle.</text>
</comment>
<dbReference type="OMA" id="LPFQYQF"/>
<dbReference type="EMBL" id="KB096080">
    <property type="protein sequence ID" value="ESO08547.1"/>
    <property type="molecule type" value="Genomic_DNA"/>
</dbReference>
<dbReference type="InterPro" id="IPR023395">
    <property type="entry name" value="MCP_dom_sf"/>
</dbReference>
<dbReference type="CTD" id="20195145"/>
<evidence type="ECO:0000256" key="3">
    <source>
        <dbReference type="ARBA" id="ARBA00022448"/>
    </source>
</evidence>
<comment type="catalytic activity">
    <reaction evidence="18">
        <text>glutarate(in) + 2-oxoglutarate(out) = glutarate(out) + 2-oxoglutarate(in)</text>
        <dbReference type="Rhea" id="RHEA:71751"/>
        <dbReference type="ChEBI" id="CHEBI:16810"/>
        <dbReference type="ChEBI" id="CHEBI:30921"/>
    </reaction>
</comment>
<dbReference type="HOGENOM" id="CLU_015166_5_2_1"/>
<reference evidence="22 24" key="2">
    <citation type="journal article" date="2013" name="Nature">
        <title>Insights into bilaterian evolution from three spiralian genomes.</title>
        <authorList>
            <person name="Simakov O."/>
            <person name="Marletaz F."/>
            <person name="Cho S.J."/>
            <person name="Edsinger-Gonzales E."/>
            <person name="Havlak P."/>
            <person name="Hellsten U."/>
            <person name="Kuo D.H."/>
            <person name="Larsson T."/>
            <person name="Lv J."/>
            <person name="Arendt D."/>
            <person name="Savage R."/>
            <person name="Osoegawa K."/>
            <person name="de Jong P."/>
            <person name="Grimwood J."/>
            <person name="Chapman J.A."/>
            <person name="Shapiro H."/>
            <person name="Aerts A."/>
            <person name="Otillar R.P."/>
            <person name="Terry A.Y."/>
            <person name="Boore J.L."/>
            <person name="Grigoriev I.V."/>
            <person name="Lindberg D.R."/>
            <person name="Seaver E.C."/>
            <person name="Weisblat D.A."/>
            <person name="Putnam N.H."/>
            <person name="Rokhsar D.S."/>
        </authorList>
    </citation>
    <scope>NUCLEOTIDE SEQUENCE</scope>
</reference>
<keyword evidence="4 20" id="KW-0812">Transmembrane</keyword>
<dbReference type="PANTHER" id="PTHR46356">
    <property type="entry name" value="MITOCHONDRIAL 2-OXODICARBOXYLATE CARRIER"/>
    <property type="match status" value="1"/>
</dbReference>
<evidence type="ECO:0000256" key="16">
    <source>
        <dbReference type="ARBA" id="ARBA00048303"/>
    </source>
</evidence>
<gene>
    <name evidence="23" type="primary">20195145</name>
    <name evidence="22" type="ORF">HELRODRAFT_110114</name>
</gene>
<protein>
    <recommendedName>
        <fullName evidence="11">Mitochondrial 2-oxodicarboxylate carrier</fullName>
    </recommendedName>
    <alternativeName>
        <fullName evidence="12">Solute carrier family 25 member 21</fullName>
    </alternativeName>
</protein>
<evidence type="ECO:0000256" key="18">
    <source>
        <dbReference type="ARBA" id="ARBA00048920"/>
    </source>
</evidence>
<keyword evidence="6" id="KW-0999">Mitochondrion inner membrane</keyword>
<sequence length="324" mass="36279">MMTAQHTTDGKLSYATLAALQIVSGGSAGFVEICLMHPLDLIKTRFQIQRGIDDPNRYLSMFDCIKKIYRIEGPLSFYKGILPPILMETPKRAIKFFSFEQFKKLFSLGKDHHTFINLTFAGLCAGLTEAVFATPFEAVKVQLQAERNQFTQQQSAYSKAREIIKTSGLGTTGLFKGLSSTMIRNGVFNMVYFSFYHNMVKFIPKNDKNDIAYRLGIGFFAGTFGSVANIPFDVAKSRIQAPQQFNIIITANNNRSGNCSTFDGHTVKYRTCLATVAMIYKEEGFLALYKGLLPKVMRLGPGGAIMLVVYEKVHKELSSWVMNL</sequence>
<keyword evidence="7" id="KW-1133">Transmembrane helix</keyword>
<comment type="catalytic activity">
    <reaction evidence="14">
        <text>heptanedioate(in) + 2-oxoglutarate(out) = heptanedioate(out) + 2-oxoglutarate(in)</text>
        <dbReference type="Rhea" id="RHEA:71759"/>
        <dbReference type="ChEBI" id="CHEBI:16810"/>
        <dbReference type="ChEBI" id="CHEBI:36165"/>
    </reaction>
</comment>
<keyword evidence="8" id="KW-0496">Mitochondrion</keyword>
<dbReference type="RefSeq" id="XP_009013477.1">
    <property type="nucleotide sequence ID" value="XM_009015229.1"/>
</dbReference>
<comment type="catalytic activity">
    <reaction evidence="10">
        <text>2-oxoadipate(in) + 2-oxoglutarate(out) = 2-oxoadipate(out) + 2-oxoglutarate(in)</text>
        <dbReference type="Rhea" id="RHEA:71739"/>
        <dbReference type="ChEBI" id="CHEBI:16810"/>
        <dbReference type="ChEBI" id="CHEBI:57499"/>
    </reaction>
</comment>
<evidence type="ECO:0000256" key="1">
    <source>
        <dbReference type="ARBA" id="ARBA00004448"/>
    </source>
</evidence>
<comment type="catalytic activity">
    <reaction evidence="17">
        <text>2-oxoheptanedioate(in) + 2-oxoglutarate(out) = 2-oxoheptanedioate(out) + 2-oxoglutarate(in)</text>
        <dbReference type="Rhea" id="RHEA:71755"/>
        <dbReference type="ChEBI" id="CHEBI:16810"/>
        <dbReference type="ChEBI" id="CHEBI:72701"/>
    </reaction>
</comment>
<organism evidence="23 24">
    <name type="scientific">Helobdella robusta</name>
    <name type="common">Californian leech</name>
    <dbReference type="NCBI Taxonomy" id="6412"/>
    <lineage>
        <taxon>Eukaryota</taxon>
        <taxon>Metazoa</taxon>
        <taxon>Spiralia</taxon>
        <taxon>Lophotrochozoa</taxon>
        <taxon>Annelida</taxon>
        <taxon>Clitellata</taxon>
        <taxon>Hirudinea</taxon>
        <taxon>Rhynchobdellida</taxon>
        <taxon>Glossiphoniidae</taxon>
        <taxon>Helobdella</taxon>
    </lineage>
</organism>
<keyword evidence="24" id="KW-1185">Reference proteome</keyword>
<evidence type="ECO:0000256" key="19">
    <source>
        <dbReference type="ARBA" id="ARBA00048998"/>
    </source>
</evidence>
<comment type="similarity">
    <text evidence="2 21">Belongs to the mitochondrial carrier (TC 2.A.29) family.</text>
</comment>
<evidence type="ECO:0000256" key="13">
    <source>
        <dbReference type="ARBA" id="ARBA00046087"/>
    </source>
</evidence>
<dbReference type="GeneID" id="20195145"/>
<dbReference type="KEGG" id="hro:HELRODRAFT_110114"/>
<evidence type="ECO:0000256" key="12">
    <source>
        <dbReference type="ARBA" id="ARBA00041874"/>
    </source>
</evidence>
<dbReference type="EnsemblMetazoa" id="HelroT110114">
    <property type="protein sequence ID" value="HelroP110114"/>
    <property type="gene ID" value="HelroG110114"/>
</dbReference>
<name>T1EEZ3_HELRO</name>
<dbReference type="SUPFAM" id="SSF103506">
    <property type="entry name" value="Mitochondrial carrier"/>
    <property type="match status" value="1"/>
</dbReference>
<evidence type="ECO:0000256" key="17">
    <source>
        <dbReference type="ARBA" id="ARBA00048581"/>
    </source>
</evidence>
<dbReference type="GO" id="GO:0055085">
    <property type="term" value="P:transmembrane transport"/>
    <property type="evidence" value="ECO:0007669"/>
    <property type="project" value="InterPro"/>
</dbReference>
<evidence type="ECO:0000256" key="8">
    <source>
        <dbReference type="ARBA" id="ARBA00023128"/>
    </source>
</evidence>
<dbReference type="PROSITE" id="PS50920">
    <property type="entry name" value="SOLCAR"/>
    <property type="match status" value="3"/>
</dbReference>
<feature type="repeat" description="Solcar" evidence="20">
    <location>
        <begin position="16"/>
        <end position="105"/>
    </location>
</feature>
<evidence type="ECO:0000256" key="10">
    <source>
        <dbReference type="ARBA" id="ARBA00036018"/>
    </source>
</evidence>
<proteinExistence type="inferred from homology"/>
<dbReference type="InterPro" id="IPR051752">
    <property type="entry name" value="Mito_2-oxodicarb_carrier"/>
</dbReference>
<feature type="repeat" description="Solcar" evidence="20">
    <location>
        <begin position="209"/>
        <end position="316"/>
    </location>
</feature>
<dbReference type="Gene3D" id="1.50.40.10">
    <property type="entry name" value="Mitochondrial carrier domain"/>
    <property type="match status" value="1"/>
</dbReference>
<evidence type="ECO:0000313" key="22">
    <source>
        <dbReference type="EMBL" id="ESO08547.1"/>
    </source>
</evidence>
<evidence type="ECO:0000256" key="7">
    <source>
        <dbReference type="ARBA" id="ARBA00022989"/>
    </source>
</evidence>
<comment type="catalytic activity">
    <reaction evidence="16">
        <text>L-2-aminoadipate(in) + 2-oxoglutarate(out) = L-2-aminoadipate(out) + 2-oxoglutarate(in)</text>
        <dbReference type="Rhea" id="RHEA:71747"/>
        <dbReference type="ChEBI" id="CHEBI:16810"/>
        <dbReference type="ChEBI" id="CHEBI:58672"/>
    </reaction>
</comment>
<dbReference type="eggNOG" id="KOG0754">
    <property type="taxonomic scope" value="Eukaryota"/>
</dbReference>
<evidence type="ECO:0000256" key="2">
    <source>
        <dbReference type="ARBA" id="ARBA00006375"/>
    </source>
</evidence>
<feature type="repeat" description="Solcar" evidence="20">
    <location>
        <begin position="113"/>
        <end position="202"/>
    </location>
</feature>
<dbReference type="InParanoid" id="T1EEZ3"/>
<dbReference type="GO" id="GO:0005743">
    <property type="term" value="C:mitochondrial inner membrane"/>
    <property type="evidence" value="ECO:0007669"/>
    <property type="project" value="UniProtKB-SubCell"/>
</dbReference>
<dbReference type="Proteomes" id="UP000015101">
    <property type="component" value="Unassembled WGS sequence"/>
</dbReference>
<dbReference type="OrthoDB" id="434783at2759"/>
<evidence type="ECO:0000256" key="15">
    <source>
        <dbReference type="ARBA" id="ARBA00048003"/>
    </source>
</evidence>
<dbReference type="PRINTS" id="PR00926">
    <property type="entry name" value="MITOCARRIER"/>
</dbReference>
<evidence type="ECO:0000313" key="23">
    <source>
        <dbReference type="EnsemblMetazoa" id="HelroP110114"/>
    </source>
</evidence>
<dbReference type="AlphaFoldDB" id="T1EEZ3"/>
<evidence type="ECO:0000256" key="9">
    <source>
        <dbReference type="ARBA" id="ARBA00023136"/>
    </source>
</evidence>
<evidence type="ECO:0000256" key="4">
    <source>
        <dbReference type="ARBA" id="ARBA00022692"/>
    </source>
</evidence>
<comment type="catalytic activity">
    <reaction evidence="19">
        <text>hexanedioate(in) + 2-oxoglutarate(out) = hexanedioate(out) + 2-oxoglutarate(in)</text>
        <dbReference type="Rhea" id="RHEA:71743"/>
        <dbReference type="ChEBI" id="CHEBI:16810"/>
        <dbReference type="ChEBI" id="CHEBI:17128"/>
    </reaction>
</comment>
<evidence type="ECO:0000313" key="24">
    <source>
        <dbReference type="Proteomes" id="UP000015101"/>
    </source>
</evidence>
<dbReference type="PANTHER" id="PTHR46356:SF1">
    <property type="entry name" value="MITOCHONDRIAL 2-OXODICARBOXYLATE CARRIER"/>
    <property type="match status" value="1"/>
</dbReference>
<evidence type="ECO:0000256" key="14">
    <source>
        <dbReference type="ARBA" id="ARBA00047537"/>
    </source>
</evidence>
<dbReference type="InterPro" id="IPR002067">
    <property type="entry name" value="MCP"/>
</dbReference>
<dbReference type="EMBL" id="AMQM01003288">
    <property type="status" value="NOT_ANNOTATED_CDS"/>
    <property type="molecule type" value="Genomic_DNA"/>
</dbReference>
<keyword evidence="5" id="KW-0677">Repeat</keyword>
<dbReference type="FunCoup" id="T1EEZ3">
    <property type="interactions" value="126"/>
</dbReference>
<evidence type="ECO:0000256" key="21">
    <source>
        <dbReference type="RuleBase" id="RU000488"/>
    </source>
</evidence>
<evidence type="ECO:0000256" key="11">
    <source>
        <dbReference type="ARBA" id="ARBA00039747"/>
    </source>
</evidence>
<comment type="catalytic activity">
    <reaction evidence="15">
        <text>citrate(in) + 2-oxoglutarate(out) = citrate(out) + 2-oxoglutarate(in)</text>
        <dbReference type="Rhea" id="RHEA:71763"/>
        <dbReference type="ChEBI" id="CHEBI:16810"/>
        <dbReference type="ChEBI" id="CHEBI:16947"/>
    </reaction>
</comment>
<evidence type="ECO:0000256" key="20">
    <source>
        <dbReference type="PROSITE-ProRule" id="PRU00282"/>
    </source>
</evidence>
<reference evidence="23" key="3">
    <citation type="submission" date="2015-06" db="UniProtKB">
        <authorList>
            <consortium name="EnsemblMetazoa"/>
        </authorList>
    </citation>
    <scope>IDENTIFICATION</scope>
</reference>
<keyword evidence="9 20" id="KW-0472">Membrane</keyword>
<accession>T1EEZ3</accession>
<comment type="subcellular location">
    <subcellularLocation>
        <location evidence="1">Mitochondrion inner membrane</location>
        <topology evidence="1">Multi-pass membrane protein</topology>
    </subcellularLocation>
</comment>
<dbReference type="STRING" id="6412.T1EEZ3"/>
<evidence type="ECO:0000256" key="6">
    <source>
        <dbReference type="ARBA" id="ARBA00022792"/>
    </source>
</evidence>
<reference evidence="24" key="1">
    <citation type="submission" date="2012-12" db="EMBL/GenBank/DDBJ databases">
        <authorList>
            <person name="Hellsten U."/>
            <person name="Grimwood J."/>
            <person name="Chapman J.A."/>
            <person name="Shapiro H."/>
            <person name="Aerts A."/>
            <person name="Otillar R.P."/>
            <person name="Terry A.Y."/>
            <person name="Boore J.L."/>
            <person name="Simakov O."/>
            <person name="Marletaz F."/>
            <person name="Cho S.-J."/>
            <person name="Edsinger-Gonzales E."/>
            <person name="Havlak P."/>
            <person name="Kuo D.-H."/>
            <person name="Larsson T."/>
            <person name="Lv J."/>
            <person name="Arendt D."/>
            <person name="Savage R."/>
            <person name="Osoegawa K."/>
            <person name="de Jong P."/>
            <person name="Lindberg D.R."/>
            <person name="Seaver E.C."/>
            <person name="Weisblat D.A."/>
            <person name="Putnam N.H."/>
            <person name="Grigoriev I.V."/>
            <person name="Rokhsar D.S."/>
        </authorList>
    </citation>
    <scope>NUCLEOTIDE SEQUENCE</scope>
</reference>
<keyword evidence="3 21" id="KW-0813">Transport</keyword>
<dbReference type="Pfam" id="PF00153">
    <property type="entry name" value="Mito_carr"/>
    <property type="match status" value="3"/>
</dbReference>
<dbReference type="InterPro" id="IPR018108">
    <property type="entry name" value="MCP_transmembrane"/>
</dbReference>